<keyword evidence="5 8" id="KW-0689">Ribosomal protein</keyword>
<dbReference type="PANTHER" id="PTHR19836:SF19">
    <property type="entry name" value="SMALL RIBOSOMAL SUBUNIT PROTEIN US14M"/>
    <property type="match status" value="1"/>
</dbReference>
<evidence type="ECO:0000256" key="1">
    <source>
        <dbReference type="ARBA" id="ARBA00022723"/>
    </source>
</evidence>
<reference evidence="9 10" key="1">
    <citation type="journal article" date="2016" name="Nat. Commun.">
        <title>Thousands of microbial genomes shed light on interconnected biogeochemical processes in an aquifer system.</title>
        <authorList>
            <person name="Anantharaman K."/>
            <person name="Brown C.T."/>
            <person name="Hug L.A."/>
            <person name="Sharon I."/>
            <person name="Castelle C.J."/>
            <person name="Probst A.J."/>
            <person name="Thomas B.C."/>
            <person name="Singh A."/>
            <person name="Wilkins M.J."/>
            <person name="Karaoz U."/>
            <person name="Brodie E.L."/>
            <person name="Williams K.H."/>
            <person name="Hubbard S.S."/>
            <person name="Banfield J.F."/>
        </authorList>
    </citation>
    <scope>NUCLEOTIDE SEQUENCE [LARGE SCALE GENOMIC DNA]</scope>
</reference>
<protein>
    <recommendedName>
        <fullName evidence="7 8">Small ribosomal subunit protein uS14</fullName>
    </recommendedName>
</protein>
<dbReference type="AlphaFoldDB" id="A0A1F6NRA9"/>
<dbReference type="InterPro" id="IPR043140">
    <property type="entry name" value="Ribosomal_uS14_sf"/>
</dbReference>
<accession>A0A1F6NRA9</accession>
<comment type="cofactor">
    <cofactor evidence="8">
        <name>Zn(2+)</name>
        <dbReference type="ChEBI" id="CHEBI:29105"/>
    </cofactor>
    <text evidence="8">Binds 1 zinc ion per subunit.</text>
</comment>
<feature type="binding site" evidence="8">
    <location>
        <position position="44"/>
    </location>
    <ligand>
        <name>Zn(2+)</name>
        <dbReference type="ChEBI" id="CHEBI:29105"/>
    </ligand>
</feature>
<comment type="similarity">
    <text evidence="8">Belongs to the universal ribosomal protein uS14 family. Zinc-binding uS14 subfamily.</text>
</comment>
<organism evidence="9 10">
    <name type="scientific">Candidatus Magasanikbacteria bacterium RIFOXYC12_FULL_33_11</name>
    <dbReference type="NCBI Taxonomy" id="1798701"/>
    <lineage>
        <taxon>Bacteria</taxon>
        <taxon>Candidatus Magasanikiibacteriota</taxon>
    </lineage>
</organism>
<dbReference type="PANTHER" id="PTHR19836">
    <property type="entry name" value="30S RIBOSOMAL PROTEIN S14"/>
    <property type="match status" value="1"/>
</dbReference>
<dbReference type="InterPro" id="IPR018271">
    <property type="entry name" value="Ribosomal_uS14_CS"/>
</dbReference>
<dbReference type="GO" id="GO:0015935">
    <property type="term" value="C:small ribosomal subunit"/>
    <property type="evidence" value="ECO:0007669"/>
    <property type="project" value="TreeGrafter"/>
</dbReference>
<dbReference type="GO" id="GO:0019843">
    <property type="term" value="F:rRNA binding"/>
    <property type="evidence" value="ECO:0007669"/>
    <property type="project" value="UniProtKB-UniRule"/>
</dbReference>
<dbReference type="HAMAP" id="MF_01364_B">
    <property type="entry name" value="Ribosomal_uS14_2_B"/>
    <property type="match status" value="1"/>
</dbReference>
<evidence type="ECO:0000256" key="5">
    <source>
        <dbReference type="ARBA" id="ARBA00022980"/>
    </source>
</evidence>
<evidence type="ECO:0000256" key="6">
    <source>
        <dbReference type="ARBA" id="ARBA00023274"/>
    </source>
</evidence>
<evidence type="ECO:0000256" key="8">
    <source>
        <dbReference type="HAMAP-Rule" id="MF_01364"/>
    </source>
</evidence>
<dbReference type="Proteomes" id="UP000178349">
    <property type="component" value="Unassembled WGS sequence"/>
</dbReference>
<keyword evidence="6 8" id="KW-0687">Ribonucleoprotein</keyword>
<keyword evidence="2 8" id="KW-0699">rRNA-binding</keyword>
<comment type="function">
    <text evidence="8">Binds 16S rRNA, required for the assembly of 30S particles and may also be responsible for determining the conformation of the 16S rRNA at the A site.</text>
</comment>
<name>A0A1F6NRA9_9BACT</name>
<feature type="binding site" evidence="8">
    <location>
        <position position="28"/>
    </location>
    <ligand>
        <name>Zn(2+)</name>
        <dbReference type="ChEBI" id="CHEBI:29105"/>
    </ligand>
</feature>
<dbReference type="InterPro" id="IPR023053">
    <property type="entry name" value="Ribosomal_uS14_bact"/>
</dbReference>
<dbReference type="EMBL" id="MFQW01000016">
    <property type="protein sequence ID" value="OGH86492.1"/>
    <property type="molecule type" value="Genomic_DNA"/>
</dbReference>
<keyword evidence="3 8" id="KW-0862">Zinc</keyword>
<dbReference type="SUPFAM" id="SSF57716">
    <property type="entry name" value="Glucocorticoid receptor-like (DNA-binding domain)"/>
    <property type="match status" value="1"/>
</dbReference>
<dbReference type="Pfam" id="PF00253">
    <property type="entry name" value="Ribosomal_S14"/>
    <property type="match status" value="1"/>
</dbReference>
<feature type="binding site" evidence="8">
    <location>
        <position position="25"/>
    </location>
    <ligand>
        <name>Zn(2+)</name>
        <dbReference type="ChEBI" id="CHEBI:29105"/>
    </ligand>
</feature>
<evidence type="ECO:0000256" key="3">
    <source>
        <dbReference type="ARBA" id="ARBA00022833"/>
    </source>
</evidence>
<gene>
    <name evidence="8 9" type="primary">rpsN</name>
    <name evidence="8" type="synonym">rpsZ</name>
    <name evidence="9" type="ORF">A2493_03460</name>
</gene>
<dbReference type="InterPro" id="IPR001209">
    <property type="entry name" value="Ribosomal_uS14"/>
</dbReference>
<proteinExistence type="inferred from homology"/>
<comment type="subunit">
    <text evidence="8">Part of the 30S ribosomal subunit. Contacts proteins S3 and S10.</text>
</comment>
<evidence type="ECO:0000313" key="10">
    <source>
        <dbReference type="Proteomes" id="UP000178349"/>
    </source>
</evidence>
<dbReference type="NCBIfam" id="NF005974">
    <property type="entry name" value="PRK08061.1"/>
    <property type="match status" value="1"/>
</dbReference>
<evidence type="ECO:0000256" key="4">
    <source>
        <dbReference type="ARBA" id="ARBA00022884"/>
    </source>
</evidence>
<evidence type="ECO:0000256" key="7">
    <source>
        <dbReference type="ARBA" id="ARBA00035167"/>
    </source>
</evidence>
<dbReference type="Gene3D" id="4.10.830.10">
    <property type="entry name" value="30s Ribosomal Protein S14, Chain N"/>
    <property type="match status" value="1"/>
</dbReference>
<comment type="caution">
    <text evidence="9">The sequence shown here is derived from an EMBL/GenBank/DDBJ whole genome shotgun (WGS) entry which is preliminary data.</text>
</comment>
<keyword evidence="4 8" id="KW-0694">RNA-binding</keyword>
<dbReference type="PROSITE" id="PS00527">
    <property type="entry name" value="RIBOSOMAL_S14"/>
    <property type="match status" value="1"/>
</dbReference>
<keyword evidence="1 8" id="KW-0479">Metal-binding</keyword>
<dbReference type="GO" id="GO:0005737">
    <property type="term" value="C:cytoplasm"/>
    <property type="evidence" value="ECO:0007669"/>
    <property type="project" value="UniProtKB-ARBA"/>
</dbReference>
<evidence type="ECO:0000313" key="9">
    <source>
        <dbReference type="EMBL" id="OGH86492.1"/>
    </source>
</evidence>
<dbReference type="GO" id="GO:0006412">
    <property type="term" value="P:translation"/>
    <property type="evidence" value="ECO:0007669"/>
    <property type="project" value="UniProtKB-UniRule"/>
</dbReference>
<evidence type="ECO:0000256" key="2">
    <source>
        <dbReference type="ARBA" id="ARBA00022730"/>
    </source>
</evidence>
<feature type="binding site" evidence="8">
    <location>
        <position position="41"/>
    </location>
    <ligand>
        <name>Zn(2+)</name>
        <dbReference type="ChEBI" id="CHEBI:29105"/>
    </ligand>
</feature>
<dbReference type="GO" id="GO:0008270">
    <property type="term" value="F:zinc ion binding"/>
    <property type="evidence" value="ECO:0007669"/>
    <property type="project" value="UniProtKB-UniRule"/>
</dbReference>
<dbReference type="GO" id="GO:0003735">
    <property type="term" value="F:structural constituent of ribosome"/>
    <property type="evidence" value="ECO:0007669"/>
    <property type="project" value="InterPro"/>
</dbReference>
<sequence length="62" mass="7251">MATKAQQAKTFVHKPKYSTRTVNRCWKCGRKHGYMRKFGLCRICFRELANQGMIPGVKKSSW</sequence>